<dbReference type="SUPFAM" id="SSF55961">
    <property type="entry name" value="Bet v1-like"/>
    <property type="match status" value="1"/>
</dbReference>
<dbReference type="CDD" id="cd08899">
    <property type="entry name" value="SRPBCC_CalC_Aha1-like_6"/>
    <property type="match status" value="1"/>
</dbReference>
<evidence type="ECO:0000256" key="1">
    <source>
        <dbReference type="ARBA" id="ARBA00006817"/>
    </source>
</evidence>
<gene>
    <name evidence="3" type="ORF">ACFQRF_13910</name>
</gene>
<reference evidence="4" key="1">
    <citation type="journal article" date="2019" name="Int. J. Syst. Evol. Microbiol.">
        <title>The Global Catalogue of Microorganisms (GCM) 10K type strain sequencing project: providing services to taxonomists for standard genome sequencing and annotation.</title>
        <authorList>
            <consortium name="The Broad Institute Genomics Platform"/>
            <consortium name="The Broad Institute Genome Sequencing Center for Infectious Disease"/>
            <person name="Wu L."/>
            <person name="Ma J."/>
        </authorList>
    </citation>
    <scope>NUCLEOTIDE SEQUENCE [LARGE SCALE GENOMIC DNA]</scope>
    <source>
        <strain evidence="4">CGMCC 4.7382</strain>
    </source>
</reference>
<dbReference type="InterPro" id="IPR023393">
    <property type="entry name" value="START-like_dom_sf"/>
</dbReference>
<comment type="caution">
    <text evidence="3">The sequence shown here is derived from an EMBL/GenBank/DDBJ whole genome shotgun (WGS) entry which is preliminary data.</text>
</comment>
<dbReference type="RefSeq" id="WP_379871498.1">
    <property type="nucleotide sequence ID" value="NZ_JBHTBH010000006.1"/>
</dbReference>
<evidence type="ECO:0000313" key="3">
    <source>
        <dbReference type="EMBL" id="MFC7328841.1"/>
    </source>
</evidence>
<evidence type="ECO:0000259" key="2">
    <source>
        <dbReference type="Pfam" id="PF08327"/>
    </source>
</evidence>
<dbReference type="Proteomes" id="UP001596540">
    <property type="component" value="Unassembled WGS sequence"/>
</dbReference>
<feature type="domain" description="Activator of Hsp90 ATPase homologue 1/2-like C-terminal" evidence="2">
    <location>
        <begin position="20"/>
        <end position="138"/>
    </location>
</feature>
<dbReference type="Gene3D" id="3.30.530.20">
    <property type="match status" value="1"/>
</dbReference>
<name>A0ABW2KHY6_9ACTN</name>
<dbReference type="Pfam" id="PF08327">
    <property type="entry name" value="AHSA1"/>
    <property type="match status" value="1"/>
</dbReference>
<comment type="similarity">
    <text evidence="1">Belongs to the AHA1 family.</text>
</comment>
<sequence>MTIHTIDGRPALRFERRLPHPPERVWRAVTDPAELGQWYPLRVTELDPRPGGRLVFDDGADGVITGEITDFEPPRLFAFDEHDPEGRGRAFNDHARIELHPDAQGCLLVFTHVFADATNAESYSRGWEECLDALVTALDAG</sequence>
<protein>
    <submittedName>
        <fullName evidence="3">SRPBCC family protein</fullName>
    </submittedName>
</protein>
<keyword evidence="4" id="KW-1185">Reference proteome</keyword>
<accession>A0ABW2KHY6</accession>
<evidence type="ECO:0000313" key="4">
    <source>
        <dbReference type="Proteomes" id="UP001596540"/>
    </source>
</evidence>
<proteinExistence type="inferred from homology"/>
<dbReference type="InterPro" id="IPR013538">
    <property type="entry name" value="ASHA1/2-like_C"/>
</dbReference>
<dbReference type="EMBL" id="JBHTBH010000006">
    <property type="protein sequence ID" value="MFC7328841.1"/>
    <property type="molecule type" value="Genomic_DNA"/>
</dbReference>
<organism evidence="3 4">
    <name type="scientific">Marinactinospora rubrisoli</name>
    <dbReference type="NCBI Taxonomy" id="2715399"/>
    <lineage>
        <taxon>Bacteria</taxon>
        <taxon>Bacillati</taxon>
        <taxon>Actinomycetota</taxon>
        <taxon>Actinomycetes</taxon>
        <taxon>Streptosporangiales</taxon>
        <taxon>Nocardiopsidaceae</taxon>
        <taxon>Marinactinospora</taxon>
    </lineage>
</organism>